<accession>A0A0K0EZC1</accession>
<dbReference type="InterPro" id="IPR012674">
    <property type="entry name" value="Calycin"/>
</dbReference>
<dbReference type="GO" id="GO:0008289">
    <property type="term" value="F:lipid binding"/>
    <property type="evidence" value="ECO:0007669"/>
    <property type="project" value="InterPro"/>
</dbReference>
<reference evidence="3" key="2">
    <citation type="submission" date="2015-08" db="UniProtKB">
        <authorList>
            <consortium name="WormBaseParasite"/>
        </authorList>
    </citation>
    <scope>IDENTIFICATION</scope>
</reference>
<protein>
    <submittedName>
        <fullName evidence="3">FABP domain-containing protein</fullName>
    </submittedName>
</protein>
<dbReference type="InterPro" id="IPR031259">
    <property type="entry name" value="ILBP"/>
</dbReference>
<reference evidence="2" key="1">
    <citation type="submission" date="2014-07" db="EMBL/GenBank/DDBJ databases">
        <authorList>
            <person name="Martin A.A"/>
            <person name="De Silva N."/>
        </authorList>
    </citation>
    <scope>NUCLEOTIDE SEQUENCE</scope>
</reference>
<dbReference type="AlphaFoldDB" id="A0A0K0EZC1"/>
<dbReference type="Gene3D" id="2.40.128.20">
    <property type="match status" value="1"/>
</dbReference>
<dbReference type="CDD" id="cd00742">
    <property type="entry name" value="FABP"/>
    <property type="match status" value="1"/>
</dbReference>
<organism evidence="2 3">
    <name type="scientific">Strongyloides venezuelensis</name>
    <name type="common">Threadworm</name>
    <dbReference type="NCBI Taxonomy" id="75913"/>
    <lineage>
        <taxon>Eukaryota</taxon>
        <taxon>Metazoa</taxon>
        <taxon>Ecdysozoa</taxon>
        <taxon>Nematoda</taxon>
        <taxon>Chromadorea</taxon>
        <taxon>Rhabditida</taxon>
        <taxon>Tylenchina</taxon>
        <taxon>Panagrolaimomorpha</taxon>
        <taxon>Strongyloidoidea</taxon>
        <taxon>Strongyloididae</taxon>
        <taxon>Strongyloides</taxon>
    </lineage>
</organism>
<keyword evidence="2" id="KW-1185">Reference proteome</keyword>
<dbReference type="SUPFAM" id="SSF50814">
    <property type="entry name" value="Lipocalins"/>
    <property type="match status" value="1"/>
</dbReference>
<dbReference type="PANTHER" id="PTHR11955">
    <property type="entry name" value="FATTY ACID BINDING PROTEIN"/>
    <property type="match status" value="1"/>
</dbReference>
<dbReference type="Proteomes" id="UP000035680">
    <property type="component" value="Unassembled WGS sequence"/>
</dbReference>
<name>A0A0K0EZC1_STRVS</name>
<dbReference type="STRING" id="75913.A0A0K0EZC1"/>
<dbReference type="WBParaSite" id="SVE_0188000.1">
    <property type="protein sequence ID" value="SVE_0188000.1"/>
    <property type="gene ID" value="SVE_0188000"/>
</dbReference>
<comment type="similarity">
    <text evidence="1">Belongs to the calycin superfamily. Fatty-acid binding protein (FABP) family.</text>
</comment>
<evidence type="ECO:0000256" key="1">
    <source>
        <dbReference type="ARBA" id="ARBA00008390"/>
    </source>
</evidence>
<sequence>MPLNEKQKRLVGKWRLVKNSDNFSEYLDAIEIGMLKKTLALSISPDIVINVDPNDSSKWNCSVVSPFKNKTWNYTLDTKEKIDTVDDRVFYVTVTLTEDGEMIEKQEVVPDDPKVEIPSIITRYVNDEGQLVAKCEAKNVVAYRYYTKVE</sequence>
<proteinExistence type="inferred from homology"/>
<evidence type="ECO:0000313" key="2">
    <source>
        <dbReference type="Proteomes" id="UP000035680"/>
    </source>
</evidence>
<evidence type="ECO:0000313" key="3">
    <source>
        <dbReference type="WBParaSite" id="SVE_0188000.1"/>
    </source>
</evidence>